<dbReference type="EMBL" id="OAPG01000020">
    <property type="protein sequence ID" value="SNX87679.1"/>
    <property type="molecule type" value="Genomic_DNA"/>
</dbReference>
<dbReference type="AlphaFoldDB" id="A0AAJ4XSB3"/>
<comment type="caution">
    <text evidence="1">The sequence shown here is derived from an EMBL/GenBank/DDBJ whole genome shotgun (WGS) entry which is preliminary data.</text>
</comment>
<accession>A0AAJ4XSB3</accession>
<sequence length="73" mass="7821">MAAKRILTRGAPDQTAGVGERPFSRACSAAKQILAVVCVRDGPGLGNAVWLAVAEKLLKQDCQNTKEEAEKPW</sequence>
<gene>
    <name evidence="1" type="ORF">MEPE_06389</name>
</gene>
<name>A0AAJ4XSB3_9BASI</name>
<dbReference type="Proteomes" id="UP001294444">
    <property type="component" value="Unassembled WGS sequence"/>
</dbReference>
<evidence type="ECO:0000313" key="1">
    <source>
        <dbReference type="EMBL" id="SNX87679.1"/>
    </source>
</evidence>
<organism evidence="1 2">
    <name type="scientific">Melanopsichium pennsylvanicum</name>
    <dbReference type="NCBI Taxonomy" id="63383"/>
    <lineage>
        <taxon>Eukaryota</taxon>
        <taxon>Fungi</taxon>
        <taxon>Dikarya</taxon>
        <taxon>Basidiomycota</taxon>
        <taxon>Ustilaginomycotina</taxon>
        <taxon>Ustilaginomycetes</taxon>
        <taxon>Ustilaginales</taxon>
        <taxon>Ustilaginaceae</taxon>
        <taxon>Melanopsichium</taxon>
    </lineage>
</organism>
<proteinExistence type="predicted"/>
<reference evidence="1" key="1">
    <citation type="submission" date="2023-10" db="EMBL/GenBank/DDBJ databases">
        <authorList>
            <person name="Guldener U."/>
        </authorList>
    </citation>
    <scope>NUCLEOTIDE SEQUENCE</scope>
    <source>
        <strain evidence="1">Mp4</strain>
    </source>
</reference>
<evidence type="ECO:0000313" key="2">
    <source>
        <dbReference type="Proteomes" id="UP001294444"/>
    </source>
</evidence>
<protein>
    <submittedName>
        <fullName evidence="1">Uncharacterized protein</fullName>
    </submittedName>
</protein>
<keyword evidence="2" id="KW-1185">Reference proteome</keyword>